<evidence type="ECO:0000259" key="2">
    <source>
        <dbReference type="PROSITE" id="PS51677"/>
    </source>
</evidence>
<feature type="domain" description="NodB homology" evidence="2">
    <location>
        <begin position="106"/>
        <end position="278"/>
    </location>
</feature>
<evidence type="ECO:0000256" key="1">
    <source>
        <dbReference type="ARBA" id="ARBA00022729"/>
    </source>
</evidence>
<dbReference type="PANTHER" id="PTHR34216:SF13">
    <property type="entry name" value="XYLANASE_CHITIN DEACETYLASE"/>
    <property type="match status" value="1"/>
</dbReference>
<dbReference type="GO" id="GO:0005975">
    <property type="term" value="P:carbohydrate metabolic process"/>
    <property type="evidence" value="ECO:0007669"/>
    <property type="project" value="InterPro"/>
</dbReference>
<sequence length="278" mass="31705">MDRTLRNMLITGLLLVIFTASTGLFPAESPVFHQGGENEADVKVPVLMYHHLLKSGENKRYKGNEIVVTVENFQKQMDYLHDNGYHTVTLSELSRFLYHGGTLPEKPVLITFDDGYYSNYQYAYPILRQYGYTAVVFLVTSKITDEQAPFDPNAITMLSWPVVEKSRDVFEYEAHTHALHEITQNGRSRLTDSSYEGVLKDLGQSLEHLENKAFSYPYGFYNDTVIKALQEKGFELAFTVRSGYVKKGSDPYQLPRFNIRPNCSLESFIGIVNGSWVP</sequence>
<dbReference type="Gene3D" id="3.20.20.370">
    <property type="entry name" value="Glycoside hydrolase/deacetylase"/>
    <property type="match status" value="1"/>
</dbReference>
<dbReference type="Proteomes" id="UP000623172">
    <property type="component" value="Unassembled WGS sequence"/>
</dbReference>
<proteinExistence type="predicted"/>
<evidence type="ECO:0000313" key="3">
    <source>
        <dbReference type="EMBL" id="MBC8531335.1"/>
    </source>
</evidence>
<reference evidence="3" key="1">
    <citation type="submission" date="2020-08" db="EMBL/GenBank/DDBJ databases">
        <title>Genome public.</title>
        <authorList>
            <person name="Liu C."/>
            <person name="Sun Q."/>
        </authorList>
    </citation>
    <scope>NUCLEOTIDE SEQUENCE</scope>
    <source>
        <strain evidence="3">NSJ-53</strain>
    </source>
</reference>
<dbReference type="RefSeq" id="WP_249315840.1">
    <property type="nucleotide sequence ID" value="NZ_JACRSR010000001.1"/>
</dbReference>
<evidence type="ECO:0000313" key="4">
    <source>
        <dbReference type="Proteomes" id="UP000623172"/>
    </source>
</evidence>
<dbReference type="Pfam" id="PF01522">
    <property type="entry name" value="Polysacc_deac_1"/>
    <property type="match status" value="1"/>
</dbReference>
<dbReference type="InterPro" id="IPR051398">
    <property type="entry name" value="Polysacch_Deacetylase"/>
</dbReference>
<dbReference type="InterPro" id="IPR002509">
    <property type="entry name" value="NODB_dom"/>
</dbReference>
<gene>
    <name evidence="3" type="ORF">H8696_05675</name>
</gene>
<dbReference type="AlphaFoldDB" id="A0A926HQ35"/>
<dbReference type="InterPro" id="IPR011330">
    <property type="entry name" value="Glyco_hydro/deAcase_b/a-brl"/>
</dbReference>
<dbReference type="GO" id="GO:0016810">
    <property type="term" value="F:hydrolase activity, acting on carbon-nitrogen (but not peptide) bonds"/>
    <property type="evidence" value="ECO:0007669"/>
    <property type="project" value="InterPro"/>
</dbReference>
<protein>
    <submittedName>
        <fullName evidence="3">Polysaccharide deacetylase family protein</fullName>
    </submittedName>
</protein>
<name>A0A926HQ35_9FIRM</name>
<dbReference type="PROSITE" id="PS51677">
    <property type="entry name" value="NODB"/>
    <property type="match status" value="1"/>
</dbReference>
<keyword evidence="1" id="KW-0732">Signal</keyword>
<keyword evidence="4" id="KW-1185">Reference proteome</keyword>
<dbReference type="PANTHER" id="PTHR34216">
    <property type="match status" value="1"/>
</dbReference>
<dbReference type="EMBL" id="JACRSR010000001">
    <property type="protein sequence ID" value="MBC8531335.1"/>
    <property type="molecule type" value="Genomic_DNA"/>
</dbReference>
<organism evidence="3 4">
    <name type="scientific">Gehongia tenuis</name>
    <dbReference type="NCBI Taxonomy" id="2763655"/>
    <lineage>
        <taxon>Bacteria</taxon>
        <taxon>Bacillati</taxon>
        <taxon>Bacillota</taxon>
        <taxon>Clostridia</taxon>
        <taxon>Christensenellales</taxon>
        <taxon>Christensenellaceae</taxon>
        <taxon>Gehongia</taxon>
    </lineage>
</organism>
<accession>A0A926HQ35</accession>
<dbReference type="SUPFAM" id="SSF88713">
    <property type="entry name" value="Glycoside hydrolase/deacetylase"/>
    <property type="match status" value="1"/>
</dbReference>
<dbReference type="CDD" id="cd10966">
    <property type="entry name" value="CE4_yadE_5s"/>
    <property type="match status" value="1"/>
</dbReference>
<comment type="caution">
    <text evidence="3">The sequence shown here is derived from an EMBL/GenBank/DDBJ whole genome shotgun (WGS) entry which is preliminary data.</text>
</comment>